<dbReference type="PANTHER" id="PTHR10046">
    <property type="entry name" value="ATP DEPENDENT LON PROTEASE FAMILY MEMBER"/>
    <property type="match status" value="1"/>
</dbReference>
<keyword evidence="1" id="KW-0812">Transmembrane</keyword>
<keyword evidence="1" id="KW-1133">Transmembrane helix</keyword>
<dbReference type="GO" id="GO:0006508">
    <property type="term" value="P:proteolysis"/>
    <property type="evidence" value="ECO:0007669"/>
    <property type="project" value="InterPro"/>
</dbReference>
<evidence type="ECO:0000313" key="4">
    <source>
        <dbReference type="Proteomes" id="UP000183410"/>
    </source>
</evidence>
<protein>
    <submittedName>
        <fullName evidence="3">PDZ domain-containing protein</fullName>
    </submittedName>
</protein>
<accession>A0A1I1Y8H4</accession>
<dbReference type="Proteomes" id="UP000183410">
    <property type="component" value="Unassembled WGS sequence"/>
</dbReference>
<name>A0A1I1Y8H4_9BACL</name>
<dbReference type="OrthoDB" id="2356897at2"/>
<dbReference type="RefSeq" id="WP_046230675.1">
    <property type="nucleotide sequence ID" value="NZ_FONN01000001.1"/>
</dbReference>
<feature type="transmembrane region" description="Helical" evidence="1">
    <location>
        <begin position="20"/>
        <end position="40"/>
    </location>
</feature>
<dbReference type="Pfam" id="PF05362">
    <property type="entry name" value="Lon_C"/>
    <property type="match status" value="1"/>
</dbReference>
<organism evidence="3 4">
    <name type="scientific">Paenibacillus algorifonticola</name>
    <dbReference type="NCBI Taxonomy" id="684063"/>
    <lineage>
        <taxon>Bacteria</taxon>
        <taxon>Bacillati</taxon>
        <taxon>Bacillota</taxon>
        <taxon>Bacilli</taxon>
        <taxon>Bacillales</taxon>
        <taxon>Paenibacillaceae</taxon>
        <taxon>Paenibacillus</taxon>
    </lineage>
</organism>
<dbReference type="AlphaFoldDB" id="A0A1I1Y8H4"/>
<gene>
    <name evidence="3" type="ORF">SAMN04487969_101369</name>
</gene>
<dbReference type="GO" id="GO:0004252">
    <property type="term" value="F:serine-type endopeptidase activity"/>
    <property type="evidence" value="ECO:0007669"/>
    <property type="project" value="InterPro"/>
</dbReference>
<evidence type="ECO:0000256" key="1">
    <source>
        <dbReference type="SAM" id="Phobius"/>
    </source>
</evidence>
<dbReference type="EMBL" id="FONN01000001">
    <property type="protein sequence ID" value="SFE15709.1"/>
    <property type="molecule type" value="Genomic_DNA"/>
</dbReference>
<dbReference type="InterPro" id="IPR036034">
    <property type="entry name" value="PDZ_sf"/>
</dbReference>
<keyword evidence="1" id="KW-0472">Membrane</keyword>
<dbReference type="SUPFAM" id="SSF54211">
    <property type="entry name" value="Ribosomal protein S5 domain 2-like"/>
    <property type="match status" value="1"/>
</dbReference>
<dbReference type="Gene3D" id="3.30.230.10">
    <property type="match status" value="1"/>
</dbReference>
<dbReference type="GO" id="GO:0030163">
    <property type="term" value="P:protein catabolic process"/>
    <property type="evidence" value="ECO:0007669"/>
    <property type="project" value="InterPro"/>
</dbReference>
<sequence length="372" mass="40132">MKKLYEERKGRELSLKSSGVRQLGFIMMATALFMYMLLYAPTPYVMYEPGLAAPTKPMVRFGEEGAMKPSPSPSPASTPEEGAFLMTAVRLSDANWWETLSSAWDTDIATYSRSSILRGYTEQEYAERMTVVMQGSQNQAIEAAYRYAHLSYQSVVDSIAVSDVKQDSDGSGWQLGDVLVSLKGGEPFTDAKQIVLELEAYKAGDEAVFIVKREGEEQDVAIKLGAYEAPLTMDKLPIALGGVQLAELRSLQPDDSRFKLQIDSGAIGGPSAGLMFALQSLDLLLDKQDLTGGAIIAGTGTIAANGTVGEIGGIAFKVIAASREGAELFLAPSANYKEAADKAKDMGTSMKVVSVNTLGEAKQVIEQYVREK</sequence>
<dbReference type="SUPFAM" id="SSF50156">
    <property type="entry name" value="PDZ domain-like"/>
    <property type="match status" value="1"/>
</dbReference>
<evidence type="ECO:0000313" key="3">
    <source>
        <dbReference type="EMBL" id="SFE15709.1"/>
    </source>
</evidence>
<feature type="domain" description="Lon proteolytic" evidence="2">
    <location>
        <begin position="260"/>
        <end position="361"/>
    </location>
</feature>
<keyword evidence="4" id="KW-1185">Reference proteome</keyword>
<dbReference type="GO" id="GO:0004176">
    <property type="term" value="F:ATP-dependent peptidase activity"/>
    <property type="evidence" value="ECO:0007669"/>
    <property type="project" value="InterPro"/>
</dbReference>
<dbReference type="GO" id="GO:0005524">
    <property type="term" value="F:ATP binding"/>
    <property type="evidence" value="ECO:0007669"/>
    <property type="project" value="InterPro"/>
</dbReference>
<dbReference type="InterPro" id="IPR027065">
    <property type="entry name" value="Lon_Prtase"/>
</dbReference>
<dbReference type="InterPro" id="IPR008269">
    <property type="entry name" value="Lon_proteolytic"/>
</dbReference>
<reference evidence="4" key="1">
    <citation type="submission" date="2016-10" db="EMBL/GenBank/DDBJ databases">
        <authorList>
            <person name="Varghese N."/>
            <person name="Submissions S."/>
        </authorList>
    </citation>
    <scope>NUCLEOTIDE SEQUENCE [LARGE SCALE GENOMIC DNA]</scope>
    <source>
        <strain evidence="4">CGMCC 1.10223</strain>
    </source>
</reference>
<evidence type="ECO:0000259" key="2">
    <source>
        <dbReference type="Pfam" id="PF05362"/>
    </source>
</evidence>
<proteinExistence type="predicted"/>
<dbReference type="InterPro" id="IPR014721">
    <property type="entry name" value="Ribsml_uS5_D2-typ_fold_subgr"/>
</dbReference>
<dbReference type="InterPro" id="IPR020568">
    <property type="entry name" value="Ribosomal_Su5_D2-typ_SF"/>
</dbReference>
<dbReference type="Gene3D" id="2.30.42.10">
    <property type="match status" value="1"/>
</dbReference>